<feature type="region of interest" description="Disordered" evidence="1">
    <location>
        <begin position="1"/>
        <end position="32"/>
    </location>
</feature>
<dbReference type="EMBL" id="CAADGD010000209">
    <property type="protein sequence ID" value="VFK73490.1"/>
    <property type="molecule type" value="Genomic_DNA"/>
</dbReference>
<sequence length="85" mass="9676">MDAITAQSLDSLGKEKSGGTSLPDKEDGLELTPRMRENIDKRLAIAQEQIRNGQYKPLDEKSTREFLGRAYARSRRLLDSRPDNR</sequence>
<evidence type="ECO:0000313" key="3">
    <source>
        <dbReference type="EMBL" id="VFK73490.1"/>
    </source>
</evidence>
<protein>
    <recommendedName>
        <fullName evidence="4">Anti-sigma-28 factor, FlgM</fullName>
    </recommendedName>
</protein>
<proteinExistence type="predicted"/>
<feature type="compositionally biased region" description="Basic and acidic residues" evidence="1">
    <location>
        <begin position="12"/>
        <end position="32"/>
    </location>
</feature>
<name>A0A451AQD4_9GAMM</name>
<accession>A0A451AQD4</accession>
<evidence type="ECO:0000256" key="1">
    <source>
        <dbReference type="SAM" id="MobiDB-lite"/>
    </source>
</evidence>
<evidence type="ECO:0000313" key="2">
    <source>
        <dbReference type="EMBL" id="VFK68228.1"/>
    </source>
</evidence>
<gene>
    <name evidence="2" type="ORF">BECKUNK1418G_GA0071005_12175</name>
    <name evidence="3" type="ORF">BECKUNK1418H_GA0071006_12096</name>
</gene>
<dbReference type="AlphaFoldDB" id="A0A451AQD4"/>
<feature type="compositionally biased region" description="Polar residues" evidence="1">
    <location>
        <begin position="1"/>
        <end position="10"/>
    </location>
</feature>
<dbReference type="EMBL" id="CAADFZ010000217">
    <property type="protein sequence ID" value="VFK68228.1"/>
    <property type="molecule type" value="Genomic_DNA"/>
</dbReference>
<reference evidence="2" key="1">
    <citation type="submission" date="2019-02" db="EMBL/GenBank/DDBJ databases">
        <authorList>
            <person name="Gruber-Vodicka R. H."/>
            <person name="Seah K. B. B."/>
        </authorList>
    </citation>
    <scope>NUCLEOTIDE SEQUENCE</scope>
    <source>
        <strain evidence="3">BECK_BY19</strain>
        <strain evidence="2">BECK_BY8</strain>
    </source>
</reference>
<evidence type="ECO:0008006" key="4">
    <source>
        <dbReference type="Google" id="ProtNLM"/>
    </source>
</evidence>
<organism evidence="2">
    <name type="scientific">Candidatus Kentrum sp. UNK</name>
    <dbReference type="NCBI Taxonomy" id="2126344"/>
    <lineage>
        <taxon>Bacteria</taxon>
        <taxon>Pseudomonadati</taxon>
        <taxon>Pseudomonadota</taxon>
        <taxon>Gammaproteobacteria</taxon>
        <taxon>Candidatus Kentrum</taxon>
    </lineage>
</organism>